<feature type="transmembrane region" description="Helical" evidence="1">
    <location>
        <begin position="129"/>
        <end position="147"/>
    </location>
</feature>
<evidence type="ECO:0000256" key="1">
    <source>
        <dbReference type="SAM" id="Phobius"/>
    </source>
</evidence>
<keyword evidence="1" id="KW-1133">Transmembrane helix</keyword>
<reference evidence="3" key="1">
    <citation type="journal article" date="2019" name="Int. J. Syst. Evol. Microbiol.">
        <title>The Global Catalogue of Microorganisms (GCM) 10K type strain sequencing project: providing services to taxonomists for standard genome sequencing and annotation.</title>
        <authorList>
            <consortium name="The Broad Institute Genomics Platform"/>
            <consortium name="The Broad Institute Genome Sequencing Center for Infectious Disease"/>
            <person name="Wu L."/>
            <person name="Ma J."/>
        </authorList>
    </citation>
    <scope>NUCLEOTIDE SEQUENCE [LARGE SCALE GENOMIC DNA]</scope>
    <source>
        <strain evidence="3">JCM 17809</strain>
    </source>
</reference>
<evidence type="ECO:0000313" key="2">
    <source>
        <dbReference type="EMBL" id="GAA4412870.1"/>
    </source>
</evidence>
<protein>
    <submittedName>
        <fullName evidence="2">Uncharacterized protein</fullName>
    </submittedName>
</protein>
<keyword evidence="1" id="KW-0812">Transmembrane</keyword>
<accession>A0ABP8KQH8</accession>
<dbReference type="EMBL" id="BAABGM010000025">
    <property type="protein sequence ID" value="GAA4412870.1"/>
    <property type="molecule type" value="Genomic_DNA"/>
</dbReference>
<keyword evidence="1" id="KW-0472">Membrane</keyword>
<sequence length="261" mass="27316">MLVWSGVLSLLVAGVSVAGLADPDVYAQETRNWATQAQGQDLGNLLAVVVLLVSALRYHQGSQRAGLVWLGTLLYLVYAFVVYAVAVHLNQLFLGYVVVLGPSAWGLIFHAGEVRAGGRPTPRARARTVAAWVLIATGVMFAALWLSELVPALLTGTVPASLTDAGLWVNPIHVIDLSMVLPGFVICGVAALQGRDHGLFWMAPWLVFSVLMGSSIVAAMVLMTVDGAVGTAPATVIVSVVVVASLLAARAYLTPAVGPDP</sequence>
<proteinExistence type="predicted"/>
<comment type="caution">
    <text evidence="2">The sequence shown here is derived from an EMBL/GenBank/DDBJ whole genome shotgun (WGS) entry which is preliminary data.</text>
</comment>
<feature type="transmembrane region" description="Helical" evidence="1">
    <location>
        <begin position="42"/>
        <end position="59"/>
    </location>
</feature>
<keyword evidence="3" id="KW-1185">Reference proteome</keyword>
<dbReference type="Proteomes" id="UP001500945">
    <property type="component" value="Unassembled WGS sequence"/>
</dbReference>
<feature type="transmembrane region" description="Helical" evidence="1">
    <location>
        <begin position="234"/>
        <end position="253"/>
    </location>
</feature>
<feature type="transmembrane region" description="Helical" evidence="1">
    <location>
        <begin position="199"/>
        <end position="222"/>
    </location>
</feature>
<feature type="transmembrane region" description="Helical" evidence="1">
    <location>
        <begin position="167"/>
        <end position="192"/>
    </location>
</feature>
<organism evidence="2 3">
    <name type="scientific">Fodinibacter luteus</name>
    <dbReference type="NCBI Taxonomy" id="552064"/>
    <lineage>
        <taxon>Bacteria</taxon>
        <taxon>Bacillati</taxon>
        <taxon>Actinomycetota</taxon>
        <taxon>Actinomycetes</taxon>
        <taxon>Micrococcales</taxon>
        <taxon>Intrasporangiaceae</taxon>
        <taxon>Fodinibacter (ex Wang et al. 2009)</taxon>
    </lineage>
</organism>
<evidence type="ECO:0000313" key="3">
    <source>
        <dbReference type="Proteomes" id="UP001500945"/>
    </source>
</evidence>
<feature type="transmembrane region" description="Helical" evidence="1">
    <location>
        <begin position="92"/>
        <end position="109"/>
    </location>
</feature>
<name>A0ABP8KQH8_9MICO</name>
<feature type="transmembrane region" description="Helical" evidence="1">
    <location>
        <begin position="66"/>
        <end position="86"/>
    </location>
</feature>
<gene>
    <name evidence="2" type="ORF">GCM10023168_35210</name>
</gene>